<keyword evidence="4 5" id="KW-0238">DNA-binding</keyword>
<evidence type="ECO:0000256" key="5">
    <source>
        <dbReference type="PROSITE-ProRule" id="PRU00309"/>
    </source>
</evidence>
<dbReference type="Proteomes" id="UP001314205">
    <property type="component" value="Unassembled WGS sequence"/>
</dbReference>
<dbReference type="Pfam" id="PF21788">
    <property type="entry name" value="TNP-like_GBD"/>
    <property type="match status" value="1"/>
</dbReference>
<dbReference type="Pfam" id="PF21787">
    <property type="entry name" value="TNP-like_RNaseH_N"/>
    <property type="match status" value="1"/>
</dbReference>
<keyword evidence="1" id="KW-0479">Metal-binding</keyword>
<dbReference type="InterPro" id="IPR048366">
    <property type="entry name" value="TNP-like_GBD"/>
</dbReference>
<reference evidence="7 8" key="1">
    <citation type="submission" date="2023-11" db="EMBL/GenBank/DDBJ databases">
        <authorList>
            <person name="Hedman E."/>
            <person name="Englund M."/>
            <person name="Stromberg M."/>
            <person name="Nyberg Akerstrom W."/>
            <person name="Nylinder S."/>
            <person name="Jareborg N."/>
            <person name="Kallberg Y."/>
            <person name="Kronander E."/>
        </authorList>
    </citation>
    <scope>NUCLEOTIDE SEQUENCE [LARGE SCALE GENOMIC DNA]</scope>
</reference>
<evidence type="ECO:0000259" key="6">
    <source>
        <dbReference type="PROSITE" id="PS50950"/>
    </source>
</evidence>
<organism evidence="7 8">
    <name type="scientific">Parnassius mnemosyne</name>
    <name type="common">clouded apollo</name>
    <dbReference type="NCBI Taxonomy" id="213953"/>
    <lineage>
        <taxon>Eukaryota</taxon>
        <taxon>Metazoa</taxon>
        <taxon>Ecdysozoa</taxon>
        <taxon>Arthropoda</taxon>
        <taxon>Hexapoda</taxon>
        <taxon>Insecta</taxon>
        <taxon>Pterygota</taxon>
        <taxon>Neoptera</taxon>
        <taxon>Endopterygota</taxon>
        <taxon>Lepidoptera</taxon>
        <taxon>Glossata</taxon>
        <taxon>Ditrysia</taxon>
        <taxon>Papilionoidea</taxon>
        <taxon>Papilionidae</taxon>
        <taxon>Parnassiinae</taxon>
        <taxon>Parnassini</taxon>
        <taxon>Parnassius</taxon>
        <taxon>Driopa</taxon>
    </lineage>
</organism>
<dbReference type="SMART" id="SM00980">
    <property type="entry name" value="THAP"/>
    <property type="match status" value="1"/>
</dbReference>
<comment type="caution">
    <text evidence="7">The sequence shown here is derived from an EMBL/GenBank/DDBJ whole genome shotgun (WGS) entry which is preliminary data.</text>
</comment>
<evidence type="ECO:0000256" key="4">
    <source>
        <dbReference type="ARBA" id="ARBA00023125"/>
    </source>
</evidence>
<accession>A0AAV1KRC2</accession>
<dbReference type="GO" id="GO:0003677">
    <property type="term" value="F:DNA binding"/>
    <property type="evidence" value="ECO:0007669"/>
    <property type="project" value="UniProtKB-UniRule"/>
</dbReference>
<evidence type="ECO:0000256" key="3">
    <source>
        <dbReference type="ARBA" id="ARBA00022833"/>
    </source>
</evidence>
<evidence type="ECO:0000313" key="8">
    <source>
        <dbReference type="Proteomes" id="UP001314205"/>
    </source>
</evidence>
<dbReference type="PROSITE" id="PS50950">
    <property type="entry name" value="ZF_THAP"/>
    <property type="match status" value="1"/>
</dbReference>
<dbReference type="PANTHER" id="PTHR47577:SF2">
    <property type="entry name" value="THAP DOMAIN CONTAINING 9"/>
    <property type="match status" value="1"/>
</dbReference>
<dbReference type="InterPro" id="IPR048367">
    <property type="entry name" value="TNP-like_RNaseH_C"/>
</dbReference>
<dbReference type="GO" id="GO:0008270">
    <property type="term" value="F:zinc ion binding"/>
    <property type="evidence" value="ECO:0007669"/>
    <property type="project" value="UniProtKB-KW"/>
</dbReference>
<dbReference type="Pfam" id="PF05485">
    <property type="entry name" value="THAP"/>
    <property type="match status" value="1"/>
</dbReference>
<name>A0AAV1KRC2_9NEOP</name>
<feature type="domain" description="THAP-type" evidence="6">
    <location>
        <begin position="1"/>
        <end position="82"/>
    </location>
</feature>
<evidence type="ECO:0000256" key="2">
    <source>
        <dbReference type="ARBA" id="ARBA00022771"/>
    </source>
</evidence>
<keyword evidence="8" id="KW-1185">Reference proteome</keyword>
<dbReference type="InterPro" id="IPR006612">
    <property type="entry name" value="THAP_Znf"/>
</dbReference>
<keyword evidence="3" id="KW-0862">Zinc</keyword>
<dbReference type="AlphaFoldDB" id="A0AAV1KRC2"/>
<keyword evidence="2 5" id="KW-0863">Zinc-finger</keyword>
<evidence type="ECO:0000256" key="1">
    <source>
        <dbReference type="ARBA" id="ARBA00022723"/>
    </source>
</evidence>
<dbReference type="EMBL" id="CAVLGL010000068">
    <property type="protein sequence ID" value="CAK1584407.1"/>
    <property type="molecule type" value="Genomic_DNA"/>
</dbReference>
<dbReference type="Pfam" id="PF21789">
    <property type="entry name" value="TNP-like_RNaseH_C"/>
    <property type="match status" value="1"/>
</dbReference>
<sequence>MVYKKCCVGGCNTTHETHRLFSFPRNDNLRNLWMSFIVPTNPQLIALSKEQLLNKHVCEKHFDIFQFDNEGRRLRYSYPSLLTDNEIAHGVPLIATGWDVTTEHNYCKVQDDDDFTEAVVVIRKPGSDVTIEHNYCKEQNDCSKSSVEIGSSDVGNSHEQPSCSNFSTVATVVENKDTFLEQPPSASTKGMEIDVLEELVGIDSNVNVVNQMLPKGSTCTKKQKGSVKKIVSRKRKLVKILTNIATETLSDSVSQRLDQAQSLSRNKDLLENFYLLNKQAQTFLFMQLKQIHKSKMARRFTLDEKLMALLIMKQSPKSYKLLEKMFALPSKRTLNRLSEKVSIQPGLNPLIFEHISNTTKKWDTKQKLCTIVFDEVSLTPHLTFNEKDDIINGFVDIAGERKLKYCDHALVFMLRGICSPWRQSVAFYFCEGTVSAAELQCILKQIVPQVIRTGLIPLGLVCDQGSTFRTAIRRLREDTIRRRNIQGVHDDGSVNIADHDLSIFFDPPHLLKGLRNNFLNKDIIWEEKTASWKDIEFIFDLDSKLGHTRALPKLTAHHVDRQKIKKMKVSVAAQVFSARTAAMLKYTNALNYFHTANSDATMATTAEVVEFFDTLFDSVNGYPGGVQRGKLRRAVKQNSQHHTFWIEAINKIKKMVFVDTSSKHATKAGKPRLVRVPSQQGWITTLESFIRVSKLLFEQYNVEYYYPRNINQDPLENFFGRIRAINYRNVNPDANTFIYAFKSLMLSNMLSPHSKFSNCEEDNGETLLNVSLLFKNLHNNKENDSENTVSISRDLPSSSQASSREKLLVNDVVMEKIKVHCSAYTAGYICRKITRAIRCKDCIKTYISSTETNIHSYIKFREYKLLKNNNLAYPNEKFLILYRDGTHFIHNYLNYSCIGSNIKSNLKRKILSTLSFSCLGCDKHALIVKNFFTNILIRLHGHNWCNINNKILKGDIDEKYVSKMGEPQKLALKKYKSLRLRKKCLSK</sequence>
<dbReference type="PANTHER" id="PTHR47577">
    <property type="entry name" value="THAP DOMAIN-CONTAINING PROTEIN 6"/>
    <property type="match status" value="1"/>
</dbReference>
<dbReference type="SUPFAM" id="SSF57716">
    <property type="entry name" value="Glucocorticoid receptor-like (DNA-binding domain)"/>
    <property type="match status" value="1"/>
</dbReference>
<dbReference type="InterPro" id="IPR048365">
    <property type="entry name" value="TNP-like_RNaseH_N"/>
</dbReference>
<protein>
    <recommendedName>
        <fullName evidence="6">THAP-type domain-containing protein</fullName>
    </recommendedName>
</protein>
<proteinExistence type="predicted"/>
<evidence type="ECO:0000313" key="7">
    <source>
        <dbReference type="EMBL" id="CAK1584407.1"/>
    </source>
</evidence>
<gene>
    <name evidence="7" type="ORF">PARMNEM_LOCUS5653</name>
</gene>